<sequence length="55" mass="6428">RGERLQHVRVSRVEVEEQEQEAADVRGSERPREANERKENPQEEHGYPLPSNYGV</sequence>
<name>A0A1A8CU67_NOTKA</name>
<feature type="non-terminal residue" evidence="2">
    <location>
        <position position="1"/>
    </location>
</feature>
<accession>A0A1A8CU67</accession>
<dbReference type="EMBL" id="HADZ01018300">
    <property type="protein sequence ID" value="SBP82241.1"/>
    <property type="molecule type" value="Transcribed_RNA"/>
</dbReference>
<evidence type="ECO:0000256" key="1">
    <source>
        <dbReference type="SAM" id="MobiDB-lite"/>
    </source>
</evidence>
<feature type="non-terminal residue" evidence="2">
    <location>
        <position position="55"/>
    </location>
</feature>
<gene>
    <name evidence="2" type="primary">FGF10B</name>
</gene>
<protein>
    <submittedName>
        <fullName evidence="2">Fibroblast growth factor 10b</fullName>
    </submittedName>
</protein>
<feature type="compositionally biased region" description="Basic and acidic residues" evidence="1">
    <location>
        <begin position="23"/>
        <end position="46"/>
    </location>
</feature>
<feature type="region of interest" description="Disordered" evidence="1">
    <location>
        <begin position="1"/>
        <end position="55"/>
    </location>
</feature>
<evidence type="ECO:0000313" key="2">
    <source>
        <dbReference type="EMBL" id="SBP82241.1"/>
    </source>
</evidence>
<organism evidence="2">
    <name type="scientific">Nothobranchius kadleci</name>
    <name type="common">African annual killifish</name>
    <dbReference type="NCBI Taxonomy" id="1051664"/>
    <lineage>
        <taxon>Eukaryota</taxon>
        <taxon>Metazoa</taxon>
        <taxon>Chordata</taxon>
        <taxon>Craniata</taxon>
        <taxon>Vertebrata</taxon>
        <taxon>Euteleostomi</taxon>
        <taxon>Actinopterygii</taxon>
        <taxon>Neopterygii</taxon>
        <taxon>Teleostei</taxon>
        <taxon>Neoteleostei</taxon>
        <taxon>Acanthomorphata</taxon>
        <taxon>Ovalentaria</taxon>
        <taxon>Atherinomorphae</taxon>
        <taxon>Cyprinodontiformes</taxon>
        <taxon>Nothobranchiidae</taxon>
        <taxon>Nothobranchius</taxon>
    </lineage>
</organism>
<reference evidence="2" key="1">
    <citation type="submission" date="2016-05" db="EMBL/GenBank/DDBJ databases">
        <authorList>
            <person name="Lavstsen T."/>
            <person name="Jespersen J.S."/>
        </authorList>
    </citation>
    <scope>NUCLEOTIDE SEQUENCE</scope>
    <source>
        <tissue evidence="2">Brain</tissue>
    </source>
</reference>
<proteinExistence type="predicted"/>
<feature type="compositionally biased region" description="Basic and acidic residues" evidence="1">
    <location>
        <begin position="1"/>
        <end position="15"/>
    </location>
</feature>
<dbReference type="AlphaFoldDB" id="A0A1A8CU67"/>
<reference evidence="2" key="2">
    <citation type="submission" date="2016-06" db="EMBL/GenBank/DDBJ databases">
        <title>The genome of a short-lived fish provides insights into sex chromosome evolution and the genetic control of aging.</title>
        <authorList>
            <person name="Reichwald K."/>
            <person name="Felder M."/>
            <person name="Petzold A."/>
            <person name="Koch P."/>
            <person name="Groth M."/>
            <person name="Platzer M."/>
        </authorList>
    </citation>
    <scope>NUCLEOTIDE SEQUENCE</scope>
    <source>
        <tissue evidence="2">Brain</tissue>
    </source>
</reference>